<name>A0A398CX64_9BACT</name>
<sequence>MLLVQTVVQVEWMGLDRVPRKDVQGVDGLVAFVSHRELPRPQPLSAATLQQSLGLNSGRPPMVAMRLGERLFS</sequence>
<dbReference type="Proteomes" id="UP000266328">
    <property type="component" value="Unassembled WGS sequence"/>
</dbReference>
<evidence type="ECO:0000313" key="1">
    <source>
        <dbReference type="EMBL" id="RIE06800.1"/>
    </source>
</evidence>
<evidence type="ECO:0000313" key="2">
    <source>
        <dbReference type="Proteomes" id="UP000266328"/>
    </source>
</evidence>
<dbReference type="EMBL" id="QXIS01000004">
    <property type="protein sequence ID" value="RIE06800.1"/>
    <property type="molecule type" value="Genomic_DNA"/>
</dbReference>
<protein>
    <submittedName>
        <fullName evidence="1">Uncharacterized protein</fullName>
    </submittedName>
</protein>
<proteinExistence type="predicted"/>
<comment type="caution">
    <text evidence="1">The sequence shown here is derived from an EMBL/GenBank/DDBJ whole genome shotgun (WGS) entry which is preliminary data.</text>
</comment>
<reference evidence="1 2" key="1">
    <citation type="submission" date="2018-09" db="EMBL/GenBank/DDBJ databases">
        <title>Discovery and Ecogenomic Context for Candidatus Cryosericales, a Global Caldiserica Order Active in Thawing Permafrost.</title>
        <authorList>
            <person name="Martinez M.A."/>
            <person name="Woodcroft B.J."/>
            <person name="Ignacio Espinoza J.C."/>
            <person name="Zayed A."/>
            <person name="Singleton C.M."/>
            <person name="Boyd J."/>
            <person name="Li Y.-F."/>
            <person name="Purvine S."/>
            <person name="Maughan H."/>
            <person name="Hodgkins S.B."/>
            <person name="Anderson D."/>
            <person name="Sederholm M."/>
            <person name="Temperton B."/>
            <person name="Saleska S.R."/>
            <person name="Tyson G.W."/>
            <person name="Rich V.I."/>
        </authorList>
    </citation>
    <scope>NUCLEOTIDE SEQUENCE [LARGE SCALE GENOMIC DNA]</scope>
    <source>
        <strain evidence="1 2">SMC7</strain>
    </source>
</reference>
<gene>
    <name evidence="1" type="ORF">SMC7_00700</name>
</gene>
<organism evidence="1 2">
    <name type="scientific">Candidatus Cryosericum terrychapinii</name>
    <dbReference type="NCBI Taxonomy" id="2290919"/>
    <lineage>
        <taxon>Bacteria</taxon>
        <taxon>Pseudomonadati</taxon>
        <taxon>Caldisericota/Cryosericota group</taxon>
        <taxon>Candidatus Cryosericota</taxon>
        <taxon>Candidatus Cryosericia</taxon>
        <taxon>Candidatus Cryosericales</taxon>
        <taxon>Candidatus Cryosericaceae</taxon>
        <taxon>Candidatus Cryosericum</taxon>
    </lineage>
</organism>
<keyword evidence="2" id="KW-1185">Reference proteome</keyword>
<dbReference type="AlphaFoldDB" id="A0A398CX64"/>
<accession>A0A398CX64</accession>